<reference evidence="2" key="1">
    <citation type="submission" date="2021-03" db="EMBL/GenBank/DDBJ databases">
        <title>Chromosome level genome of the anhydrobiotic midge Polypedilum vanderplanki.</title>
        <authorList>
            <person name="Yoshida Y."/>
            <person name="Kikawada T."/>
            <person name="Gusev O."/>
        </authorList>
    </citation>
    <scope>NUCLEOTIDE SEQUENCE</scope>
    <source>
        <strain evidence="2">NIAS01</strain>
        <tissue evidence="2">Whole body or cell culture</tissue>
    </source>
</reference>
<accession>A0A9J6BAB2</accession>
<comment type="caution">
    <text evidence="2">The sequence shown here is derived from an EMBL/GenBank/DDBJ whole genome shotgun (WGS) entry which is preliminary data.</text>
</comment>
<keyword evidence="1" id="KW-0732">Signal</keyword>
<feature type="signal peptide" evidence="1">
    <location>
        <begin position="1"/>
        <end position="18"/>
    </location>
</feature>
<protein>
    <submittedName>
        <fullName evidence="2">Uncharacterized protein</fullName>
    </submittedName>
</protein>
<sequence>MSKTIFLITYFFIAVILADNNDIDLCIQKKLKVSTPVSHVQLQTGDFTKIPYAARSALQICHPTFDIVAVNVFKKMLKPQVMPSEIDVKCFKTHLLKKNAEGLLVEAFDKNLLNGFDGDSNCAEIIENFTNNQIKQKMPYGTPSEIQCLKNSIDMYMSARFKAQILAAGDYSVEIINDEKQRFARELREVSEELIECLVELK</sequence>
<name>A0A9J6BAB2_POLVA</name>
<evidence type="ECO:0000313" key="2">
    <source>
        <dbReference type="EMBL" id="KAG5666451.1"/>
    </source>
</evidence>
<dbReference type="AlphaFoldDB" id="A0A9J6BAB2"/>
<dbReference type="EMBL" id="JADBJN010000004">
    <property type="protein sequence ID" value="KAG5666451.1"/>
    <property type="molecule type" value="Genomic_DNA"/>
</dbReference>
<dbReference type="Proteomes" id="UP001107558">
    <property type="component" value="Chromosome 4"/>
</dbReference>
<gene>
    <name evidence="2" type="ORF">PVAND_014479</name>
</gene>
<dbReference type="OrthoDB" id="10395091at2759"/>
<proteinExistence type="predicted"/>
<evidence type="ECO:0000256" key="1">
    <source>
        <dbReference type="SAM" id="SignalP"/>
    </source>
</evidence>
<organism evidence="2 3">
    <name type="scientific">Polypedilum vanderplanki</name>
    <name type="common">Sleeping chironomid midge</name>
    <dbReference type="NCBI Taxonomy" id="319348"/>
    <lineage>
        <taxon>Eukaryota</taxon>
        <taxon>Metazoa</taxon>
        <taxon>Ecdysozoa</taxon>
        <taxon>Arthropoda</taxon>
        <taxon>Hexapoda</taxon>
        <taxon>Insecta</taxon>
        <taxon>Pterygota</taxon>
        <taxon>Neoptera</taxon>
        <taxon>Endopterygota</taxon>
        <taxon>Diptera</taxon>
        <taxon>Nematocera</taxon>
        <taxon>Chironomoidea</taxon>
        <taxon>Chironomidae</taxon>
        <taxon>Chironominae</taxon>
        <taxon>Polypedilum</taxon>
        <taxon>Polypedilum</taxon>
    </lineage>
</organism>
<feature type="chain" id="PRO_5039947284" evidence="1">
    <location>
        <begin position="19"/>
        <end position="202"/>
    </location>
</feature>
<evidence type="ECO:0000313" key="3">
    <source>
        <dbReference type="Proteomes" id="UP001107558"/>
    </source>
</evidence>
<keyword evidence="3" id="KW-1185">Reference proteome</keyword>